<dbReference type="NCBIfam" id="NF038114">
    <property type="entry name" value="rightmost"/>
    <property type="match status" value="1"/>
</dbReference>
<dbReference type="InterPro" id="IPR000421">
    <property type="entry name" value="FA58C"/>
</dbReference>
<dbReference type="SUPFAM" id="SSF49785">
    <property type="entry name" value="Galactose-binding domain-like"/>
    <property type="match status" value="1"/>
</dbReference>
<comment type="caution">
    <text evidence="3">The sequence shown here is derived from an EMBL/GenBank/DDBJ whole genome shotgun (WGS) entry which is preliminary data.</text>
</comment>
<evidence type="ECO:0000313" key="3">
    <source>
        <dbReference type="EMBL" id="GIH18018.1"/>
    </source>
</evidence>
<feature type="chain" id="PRO_5035279949" description="F5/8 type C domain-containing protein" evidence="1">
    <location>
        <begin position="41"/>
        <end position="1355"/>
    </location>
</feature>
<evidence type="ECO:0000256" key="1">
    <source>
        <dbReference type="SAM" id="SignalP"/>
    </source>
</evidence>
<dbReference type="Gene3D" id="2.60.120.260">
    <property type="entry name" value="Galactose-binding domain-like"/>
    <property type="match status" value="1"/>
</dbReference>
<dbReference type="PROSITE" id="PS50022">
    <property type="entry name" value="FA58C_3"/>
    <property type="match status" value="1"/>
</dbReference>
<dbReference type="InterPro" id="IPR013320">
    <property type="entry name" value="ConA-like_dom_sf"/>
</dbReference>
<organism evidence="3 4">
    <name type="scientific">Rugosimonospora africana</name>
    <dbReference type="NCBI Taxonomy" id="556532"/>
    <lineage>
        <taxon>Bacteria</taxon>
        <taxon>Bacillati</taxon>
        <taxon>Actinomycetota</taxon>
        <taxon>Actinomycetes</taxon>
        <taxon>Micromonosporales</taxon>
        <taxon>Micromonosporaceae</taxon>
        <taxon>Rugosimonospora</taxon>
    </lineage>
</organism>
<dbReference type="Pfam" id="PF22633">
    <property type="entry name" value="F5_F8_type_C_2"/>
    <property type="match status" value="1"/>
</dbReference>
<reference evidence="3" key="1">
    <citation type="submission" date="2021-01" db="EMBL/GenBank/DDBJ databases">
        <title>Whole genome shotgun sequence of Rugosimonospora africana NBRC 104875.</title>
        <authorList>
            <person name="Komaki H."/>
            <person name="Tamura T."/>
        </authorList>
    </citation>
    <scope>NUCLEOTIDE SEQUENCE</scope>
    <source>
        <strain evidence="3">NBRC 104875</strain>
    </source>
</reference>
<dbReference type="InterPro" id="IPR008979">
    <property type="entry name" value="Galactose-bd-like_sf"/>
</dbReference>
<feature type="domain" description="F5/8 type C" evidence="2">
    <location>
        <begin position="1077"/>
        <end position="1242"/>
    </location>
</feature>
<dbReference type="Gene3D" id="2.60.120.200">
    <property type="match status" value="1"/>
</dbReference>
<sequence length="1355" mass="145412">MLRPRLRSAPVVRRRLAVKALVACFALVASMVATVGTAQASYQPGEPPGMDPGVPPFTGSANPVPAPPGTYDPSKSELQTIFDADVAAGGTSYWFDRILARPYLNDSDALMTRGRALYMYTTSERQLGFQAGGTGANGGGGYAYRQPPTTSSPQNLYTIAVSGATVTEDTSKQTQYPSYFSGVYNAGALSIQEKKFITDNDVAVTDLTLTNTGTDSTTTTLTAASPIAATPSADGTELTGTVPIRYALTTIYPRMSGDGFTVNGTSLSRTVTLAPNASISLKVQLGAIANELPQSATDYQRYRGYDPNSAWLTQLKEYNQFWVANVPYVDLPDPNVLKISYYRTWENRYNTFDGNIPGNDYQFPVDLEGALGYNNQISLTVPMRMNDLEYWRDPEYSYGSWLSQGEESGCQAYHDNPGNTGNWNNTYEQWTSAQAWQSYQLHGGPTSVVNNLAEYSECDLEGTLGKIDTNHNDLIEYSSGTLPGNDADSVAFKYYGTRPQDRTESSYWYAGAQAAAQEYALVGNSAKAAQLSGVADGIKSAILNTLWAGGPVTNTPTGSPGGGVATGPRITGKLGNAVQLSGASEYVRMPNGIVSGLSGDWTVSTWVNPAATTTWSRIFDIGTSTNSYMFLTVNAGSGPRFAITTSGGGGEQQISSTTQLPRNAWSLVTVTVSGTTGTMYVNGNPVATNNNITVHPSNLGNTTDNWMGRSIYGDPYLNAGLDDFQIYDHALSAADVQALAGGQAGAGNVASYKFDETGGATATDSSGNGKDATIVSPTKPTLNCPGNVFLQKDLTTGNLVCWKDQQNFTPFINKVAPNTAEFTQALRYYASSSDFPIFPVYTADQADQSADVACDACSHGTNNFSNINATLQAMLYSTALRNYPSQYITPDMYRQLIQWLAWNEDINGNNQFPDNNEYFFNWDPTTQTLGRSGIHHDVLGSFNWMFFQDIAGLQARVDNQVELYPIDMGYDHFTANNLNYHGSNLTIVWQKPGGTVYYPDAPMGYSLYIDGKRAFTVNDLAHVTWNSATGAVTVADSATQVAAHAAVPLKAADQVGLSDNARMVDSFQRAGVDISSTTGGAIDLAAGKTATASFTTTSPASQRTSPANAVDGFTISGLPVTSGQYVGTNPIWGDVGSPNAQDWLQVDLGKPTEFDNVKLYFYSNKQFGSGGNTYREPSAYTVQYYNGSDWVDVPGQVHSPGTPAANYNEVDFSPVTAQQVRVLMTRATGYAVGVKEFQVQNILDWKGFSGRVANEPAVNSAKAGSTVPLNFSVGGDHGTSVLAAGYPKLQPLYCGTDTPSGPAVSESRSAGLHYDPATKQYVYTWQTDKSWKGTCGRLDLRLSDGTTHSALFSFS</sequence>
<proteinExistence type="predicted"/>
<evidence type="ECO:0000313" key="4">
    <source>
        <dbReference type="Proteomes" id="UP000642748"/>
    </source>
</evidence>
<gene>
    <name evidence="3" type="ORF">Raf01_61900</name>
</gene>
<dbReference type="Proteomes" id="UP000642748">
    <property type="component" value="Unassembled WGS sequence"/>
</dbReference>
<evidence type="ECO:0000259" key="2">
    <source>
        <dbReference type="PROSITE" id="PS50022"/>
    </source>
</evidence>
<dbReference type="RefSeq" id="WP_203921561.1">
    <property type="nucleotide sequence ID" value="NZ_BONZ01000062.1"/>
</dbReference>
<name>A0A8J3QW90_9ACTN</name>
<dbReference type="EMBL" id="BONZ01000062">
    <property type="protein sequence ID" value="GIH18018.1"/>
    <property type="molecule type" value="Genomic_DNA"/>
</dbReference>
<dbReference type="Pfam" id="PF13385">
    <property type="entry name" value="Laminin_G_3"/>
    <property type="match status" value="1"/>
</dbReference>
<feature type="signal peptide" evidence="1">
    <location>
        <begin position="1"/>
        <end position="40"/>
    </location>
</feature>
<accession>A0A8J3QW90</accession>
<keyword evidence="4" id="KW-1185">Reference proteome</keyword>
<protein>
    <recommendedName>
        <fullName evidence="2">F5/8 type C domain-containing protein</fullName>
    </recommendedName>
</protein>
<keyword evidence="1" id="KW-0732">Signal</keyword>
<dbReference type="SUPFAM" id="SSF49899">
    <property type="entry name" value="Concanavalin A-like lectins/glucanases"/>
    <property type="match status" value="1"/>
</dbReference>